<feature type="domain" description="Radical SAM core" evidence="16">
    <location>
        <begin position="142"/>
        <end position="370"/>
    </location>
</feature>
<dbReference type="InterPro" id="IPR058240">
    <property type="entry name" value="rSAM_sf"/>
</dbReference>
<feature type="binding site" evidence="13">
    <location>
        <position position="48"/>
    </location>
    <ligand>
        <name>[4Fe-4S] cluster</name>
        <dbReference type="ChEBI" id="CHEBI:49883"/>
        <label>1</label>
    </ligand>
</feature>
<evidence type="ECO:0000256" key="12">
    <source>
        <dbReference type="ARBA" id="ARBA00081141"/>
    </source>
</evidence>
<comment type="subcellular location">
    <subcellularLocation>
        <location evidence="13">Cytoplasm</location>
    </subcellularLocation>
</comment>
<keyword evidence="5 13" id="KW-0949">S-adenosyl-L-methionine</keyword>
<dbReference type="PROSITE" id="PS51449">
    <property type="entry name" value="MTTASE_N"/>
    <property type="match status" value="1"/>
</dbReference>
<evidence type="ECO:0000256" key="5">
    <source>
        <dbReference type="ARBA" id="ARBA00022691"/>
    </source>
</evidence>
<comment type="subunit">
    <text evidence="13">Monomer.</text>
</comment>
<evidence type="ECO:0000256" key="9">
    <source>
        <dbReference type="ARBA" id="ARBA00033765"/>
    </source>
</evidence>
<dbReference type="SFLD" id="SFLDG01082">
    <property type="entry name" value="B12-binding_domain_containing"/>
    <property type="match status" value="1"/>
</dbReference>
<evidence type="ECO:0000256" key="11">
    <source>
        <dbReference type="ARBA" id="ARBA00080698"/>
    </source>
</evidence>
<evidence type="ECO:0000256" key="7">
    <source>
        <dbReference type="ARBA" id="ARBA00023004"/>
    </source>
</evidence>
<dbReference type="AlphaFoldDB" id="A0A932GQC1"/>
<dbReference type="GO" id="GO:0005829">
    <property type="term" value="C:cytosol"/>
    <property type="evidence" value="ECO:0007669"/>
    <property type="project" value="TreeGrafter"/>
</dbReference>
<keyword evidence="8 13" id="KW-0411">Iron-sulfur</keyword>
<dbReference type="NCBIfam" id="TIGR00089">
    <property type="entry name" value="MiaB/RimO family radical SAM methylthiotransferase"/>
    <property type="match status" value="1"/>
</dbReference>
<feature type="binding site" evidence="13">
    <location>
        <position position="163"/>
    </location>
    <ligand>
        <name>[4Fe-4S] cluster</name>
        <dbReference type="ChEBI" id="CHEBI:49883"/>
        <label>2</label>
        <note>4Fe-4S-S-AdoMet</note>
    </ligand>
</feature>
<feature type="binding site" evidence="13">
    <location>
        <position position="82"/>
    </location>
    <ligand>
        <name>[4Fe-4S] cluster</name>
        <dbReference type="ChEBI" id="CHEBI:49883"/>
        <label>1</label>
    </ligand>
</feature>
<dbReference type="EMBL" id="JACPSX010000159">
    <property type="protein sequence ID" value="MBI3015035.1"/>
    <property type="molecule type" value="Genomic_DNA"/>
</dbReference>
<evidence type="ECO:0000256" key="6">
    <source>
        <dbReference type="ARBA" id="ARBA00022723"/>
    </source>
</evidence>
<protein>
    <recommendedName>
        <fullName evidence="10 13">tRNA-2-methylthio-N(6)-dimethylallyladenosine synthase</fullName>
        <ecNumber evidence="9 13">2.8.4.3</ecNumber>
    </recommendedName>
    <alternativeName>
        <fullName evidence="12 13">(Dimethylallyl)adenosine tRNA methylthiotransferase MiaB</fullName>
    </alternativeName>
    <alternativeName>
        <fullName evidence="11 13">tRNA-i(6)A37 methylthiotransferase</fullName>
    </alternativeName>
</protein>
<feature type="binding site" evidence="13">
    <location>
        <position position="12"/>
    </location>
    <ligand>
        <name>[4Fe-4S] cluster</name>
        <dbReference type="ChEBI" id="CHEBI:49883"/>
        <label>1</label>
    </ligand>
</feature>
<sequence length="439" mass="50155">MSEKVYIETYGCQMNEYDTDIVRSFLKQGDFALAASPQEARVILLNTCAVRENAHQRIYGRLDQFRRLKEKQPELVIGILGCMAQNLKEDLLERGRIVDLVAGPDSYRRLPEMIRQVRQTLKPVLHVDLSEYETYSDICPEQVDGVNAWVAVMRGCDNFCTFCVVPYTRGRERSRDPDSVVQEVEVLAMRGYKQITLLGQNVNSYRAGSCDFAGLMERVSEVEGIQRVRFTSPHPKDFPDSLLRVIAENPKICKHIHLPLQAGSDRILHRMNRTYSREEFLLLVRKIRELCPEMGLTTDIIVGFPTETEEEFLDTCRVMEEVEFDSAFLFQYSERKGTTAARKWPDDVPDEVKGERLGRLVELQRRISLRKNQQKIGREVLALVEKESKKSAQEFMGRGDDNRTVVFPRNGTAPGELVRVRITGATSATLLGEVASAER</sequence>
<dbReference type="SFLD" id="SFLDF00413">
    <property type="entry name" value="CDK5RAP1"/>
    <property type="match status" value="1"/>
</dbReference>
<proteinExistence type="inferred from homology"/>
<dbReference type="PROSITE" id="PS01278">
    <property type="entry name" value="MTTASE_RADICAL"/>
    <property type="match status" value="1"/>
</dbReference>
<dbReference type="InterPro" id="IPR005839">
    <property type="entry name" value="Methylthiotransferase"/>
</dbReference>
<dbReference type="CDD" id="cd01335">
    <property type="entry name" value="Radical_SAM"/>
    <property type="match status" value="1"/>
</dbReference>
<feature type="domain" description="TRAM" evidence="14">
    <location>
        <begin position="373"/>
        <end position="436"/>
    </location>
</feature>
<feature type="binding site" evidence="13">
    <location>
        <position position="160"/>
    </location>
    <ligand>
        <name>[4Fe-4S] cluster</name>
        <dbReference type="ChEBI" id="CHEBI:49883"/>
        <label>2</label>
        <note>4Fe-4S-S-AdoMet</note>
    </ligand>
</feature>
<evidence type="ECO:0000256" key="1">
    <source>
        <dbReference type="ARBA" id="ARBA00003234"/>
    </source>
</evidence>
<dbReference type="Gene3D" id="3.80.30.20">
    <property type="entry name" value="tm_1862 like domain"/>
    <property type="match status" value="1"/>
</dbReference>
<dbReference type="SFLD" id="SFLDF00273">
    <property type="entry name" value="(dimethylallyl)adenosine_tRNA"/>
    <property type="match status" value="1"/>
</dbReference>
<keyword evidence="6 13" id="KW-0479">Metal-binding</keyword>
<dbReference type="SFLD" id="SFLDS00029">
    <property type="entry name" value="Radical_SAM"/>
    <property type="match status" value="1"/>
</dbReference>
<dbReference type="Proteomes" id="UP000741360">
    <property type="component" value="Unassembled WGS sequence"/>
</dbReference>
<keyword evidence="2 13" id="KW-0004">4Fe-4S</keyword>
<dbReference type="SUPFAM" id="SSF102114">
    <property type="entry name" value="Radical SAM enzymes"/>
    <property type="match status" value="1"/>
</dbReference>
<dbReference type="Pfam" id="PF01938">
    <property type="entry name" value="TRAM"/>
    <property type="match status" value="1"/>
</dbReference>
<keyword evidence="7 13" id="KW-0408">Iron</keyword>
<evidence type="ECO:0000259" key="14">
    <source>
        <dbReference type="PROSITE" id="PS50926"/>
    </source>
</evidence>
<evidence type="ECO:0000259" key="16">
    <source>
        <dbReference type="PROSITE" id="PS51918"/>
    </source>
</evidence>
<dbReference type="PANTHER" id="PTHR43020:SF2">
    <property type="entry name" value="MITOCHONDRIAL TRNA METHYLTHIOTRANSFERASE CDK5RAP1"/>
    <property type="match status" value="1"/>
</dbReference>
<evidence type="ECO:0000256" key="4">
    <source>
        <dbReference type="ARBA" id="ARBA00022679"/>
    </source>
</evidence>
<evidence type="ECO:0000313" key="17">
    <source>
        <dbReference type="EMBL" id="MBI3015035.1"/>
    </source>
</evidence>
<dbReference type="GO" id="GO:0051539">
    <property type="term" value="F:4 iron, 4 sulfur cluster binding"/>
    <property type="evidence" value="ECO:0007669"/>
    <property type="project" value="UniProtKB-UniRule"/>
</dbReference>
<dbReference type="HAMAP" id="MF_01864">
    <property type="entry name" value="tRNA_metthiotr_MiaB"/>
    <property type="match status" value="1"/>
</dbReference>
<evidence type="ECO:0000313" key="18">
    <source>
        <dbReference type="Proteomes" id="UP000741360"/>
    </source>
</evidence>
<dbReference type="FunFam" id="3.80.30.20:FF:000001">
    <property type="entry name" value="tRNA-2-methylthio-N(6)-dimethylallyladenosine synthase 2"/>
    <property type="match status" value="1"/>
</dbReference>
<comment type="catalytic activity">
    <reaction evidence="13">
        <text>N(6)-dimethylallyladenosine(37) in tRNA + (sulfur carrier)-SH + AH2 + 2 S-adenosyl-L-methionine = 2-methylsulfanyl-N(6)-dimethylallyladenosine(37) in tRNA + (sulfur carrier)-H + 5'-deoxyadenosine + L-methionine + A + S-adenosyl-L-homocysteine + 2 H(+)</text>
        <dbReference type="Rhea" id="RHEA:37067"/>
        <dbReference type="Rhea" id="RHEA-COMP:10375"/>
        <dbReference type="Rhea" id="RHEA-COMP:10376"/>
        <dbReference type="Rhea" id="RHEA-COMP:14737"/>
        <dbReference type="Rhea" id="RHEA-COMP:14739"/>
        <dbReference type="ChEBI" id="CHEBI:13193"/>
        <dbReference type="ChEBI" id="CHEBI:15378"/>
        <dbReference type="ChEBI" id="CHEBI:17319"/>
        <dbReference type="ChEBI" id="CHEBI:17499"/>
        <dbReference type="ChEBI" id="CHEBI:29917"/>
        <dbReference type="ChEBI" id="CHEBI:57844"/>
        <dbReference type="ChEBI" id="CHEBI:57856"/>
        <dbReference type="ChEBI" id="CHEBI:59789"/>
        <dbReference type="ChEBI" id="CHEBI:64428"/>
        <dbReference type="ChEBI" id="CHEBI:74415"/>
        <dbReference type="ChEBI" id="CHEBI:74417"/>
        <dbReference type="EC" id="2.8.4.3"/>
    </reaction>
</comment>
<evidence type="ECO:0000256" key="3">
    <source>
        <dbReference type="ARBA" id="ARBA00022490"/>
    </source>
</evidence>
<reference evidence="17" key="1">
    <citation type="submission" date="2020-07" db="EMBL/GenBank/DDBJ databases">
        <title>Huge and variable diversity of episymbiotic CPR bacteria and DPANN archaea in groundwater ecosystems.</title>
        <authorList>
            <person name="He C.Y."/>
            <person name="Keren R."/>
            <person name="Whittaker M."/>
            <person name="Farag I.F."/>
            <person name="Doudna J."/>
            <person name="Cate J.H.D."/>
            <person name="Banfield J.F."/>
        </authorList>
    </citation>
    <scope>NUCLEOTIDE SEQUENCE</scope>
    <source>
        <strain evidence="17">NC_groundwater_717_Ag_S-0.2um_59_8</strain>
    </source>
</reference>
<dbReference type="GO" id="GO:0046872">
    <property type="term" value="F:metal ion binding"/>
    <property type="evidence" value="ECO:0007669"/>
    <property type="project" value="UniProtKB-KW"/>
</dbReference>
<dbReference type="InterPro" id="IPR013848">
    <property type="entry name" value="Methylthiotransferase_N"/>
</dbReference>
<dbReference type="GO" id="GO:0035597">
    <property type="term" value="F:tRNA-2-methylthio-N(6)-dimethylallyladenosine(37) synthase activity"/>
    <property type="evidence" value="ECO:0007669"/>
    <property type="project" value="UniProtKB-EC"/>
</dbReference>
<dbReference type="SFLD" id="SFLDG01061">
    <property type="entry name" value="methylthiotransferase"/>
    <property type="match status" value="1"/>
</dbReference>
<feature type="domain" description="MTTase N-terminal" evidence="15">
    <location>
        <begin position="3"/>
        <end position="119"/>
    </location>
</feature>
<evidence type="ECO:0000256" key="10">
    <source>
        <dbReference type="ARBA" id="ARBA00068570"/>
    </source>
</evidence>
<accession>A0A932GQC1</accession>
<evidence type="ECO:0000256" key="13">
    <source>
        <dbReference type="HAMAP-Rule" id="MF_01864"/>
    </source>
</evidence>
<keyword evidence="4 13" id="KW-0808">Transferase</keyword>
<comment type="function">
    <text evidence="1 13">Catalyzes the methylthiolation of N6-(dimethylallyl)adenosine (i(6)A), leading to the formation of 2-methylthio-N6-(dimethylallyl)adenosine (ms(2)i(6)A) at position 37 in tRNAs that read codons beginning with uridine.</text>
</comment>
<dbReference type="InterPro" id="IPR020612">
    <property type="entry name" value="Methylthiotransferase_CS"/>
</dbReference>
<evidence type="ECO:0000256" key="2">
    <source>
        <dbReference type="ARBA" id="ARBA00022485"/>
    </source>
</evidence>
<dbReference type="PROSITE" id="PS50926">
    <property type="entry name" value="TRAM"/>
    <property type="match status" value="1"/>
</dbReference>
<dbReference type="Gene3D" id="3.40.50.12160">
    <property type="entry name" value="Methylthiotransferase, N-terminal domain"/>
    <property type="match status" value="1"/>
</dbReference>
<comment type="caution">
    <text evidence="17">The sequence shown here is derived from an EMBL/GenBank/DDBJ whole genome shotgun (WGS) entry which is preliminary data.</text>
</comment>
<keyword evidence="3 13" id="KW-0963">Cytoplasm</keyword>
<dbReference type="SMART" id="SM00729">
    <property type="entry name" value="Elp3"/>
    <property type="match status" value="1"/>
</dbReference>
<dbReference type="EC" id="2.8.4.3" evidence="9 13"/>
<dbReference type="NCBIfam" id="TIGR01574">
    <property type="entry name" value="miaB-methiolase"/>
    <property type="match status" value="1"/>
</dbReference>
<organism evidence="17 18">
    <name type="scientific">Tectimicrobiota bacterium</name>
    <dbReference type="NCBI Taxonomy" id="2528274"/>
    <lineage>
        <taxon>Bacteria</taxon>
        <taxon>Pseudomonadati</taxon>
        <taxon>Nitrospinota/Tectimicrobiota group</taxon>
        <taxon>Candidatus Tectimicrobiota</taxon>
    </lineage>
</organism>
<name>A0A932GQC1_UNCTE</name>
<dbReference type="InterPro" id="IPR038135">
    <property type="entry name" value="Methylthiotransferase_N_sf"/>
</dbReference>
<dbReference type="InterPro" id="IPR006463">
    <property type="entry name" value="MiaB_methiolase"/>
</dbReference>
<comment type="cofactor">
    <cofactor evidence="13">
        <name>[4Fe-4S] cluster</name>
        <dbReference type="ChEBI" id="CHEBI:49883"/>
    </cofactor>
    <text evidence="13">Binds 2 [4Fe-4S] clusters. One cluster is coordinated with 3 cysteines and an exchangeable S-adenosyl-L-methionine.</text>
</comment>
<dbReference type="PANTHER" id="PTHR43020">
    <property type="entry name" value="CDK5 REGULATORY SUBUNIT-ASSOCIATED PROTEIN 1"/>
    <property type="match status" value="1"/>
</dbReference>
<dbReference type="InterPro" id="IPR023404">
    <property type="entry name" value="rSAM_horseshoe"/>
</dbReference>
<keyword evidence="13" id="KW-0819">tRNA processing</keyword>
<dbReference type="InterPro" id="IPR006638">
    <property type="entry name" value="Elp3/MiaA/NifB-like_rSAM"/>
</dbReference>
<feature type="binding site" evidence="13">
    <location>
        <position position="156"/>
    </location>
    <ligand>
        <name>[4Fe-4S] cluster</name>
        <dbReference type="ChEBI" id="CHEBI:49883"/>
        <label>2</label>
        <note>4Fe-4S-S-AdoMet</note>
    </ligand>
</feature>
<comment type="similarity">
    <text evidence="13">Belongs to the methylthiotransferase family. MiaB subfamily.</text>
</comment>
<dbReference type="Pfam" id="PF04055">
    <property type="entry name" value="Radical_SAM"/>
    <property type="match status" value="1"/>
</dbReference>
<dbReference type="PROSITE" id="PS51918">
    <property type="entry name" value="RADICAL_SAM"/>
    <property type="match status" value="1"/>
</dbReference>
<evidence type="ECO:0000259" key="15">
    <source>
        <dbReference type="PROSITE" id="PS51449"/>
    </source>
</evidence>
<dbReference type="InterPro" id="IPR007197">
    <property type="entry name" value="rSAM"/>
</dbReference>
<evidence type="ECO:0000256" key="8">
    <source>
        <dbReference type="ARBA" id="ARBA00023014"/>
    </source>
</evidence>
<dbReference type="Pfam" id="PF00919">
    <property type="entry name" value="UPF0004"/>
    <property type="match status" value="1"/>
</dbReference>
<dbReference type="InterPro" id="IPR002792">
    <property type="entry name" value="TRAM_dom"/>
</dbReference>
<dbReference type="FunFam" id="3.40.50.12160:FF:000003">
    <property type="entry name" value="CDK5 regulatory subunit-associated protein 1"/>
    <property type="match status" value="1"/>
</dbReference>
<gene>
    <name evidence="13 17" type="primary">miaB</name>
    <name evidence="17" type="ORF">HYY65_08275</name>
</gene>